<dbReference type="Pfam" id="PF04290">
    <property type="entry name" value="DctQ"/>
    <property type="match status" value="1"/>
</dbReference>
<evidence type="ECO:0000259" key="10">
    <source>
        <dbReference type="Pfam" id="PF04290"/>
    </source>
</evidence>
<gene>
    <name evidence="11" type="ORF">DI616_05860</name>
</gene>
<comment type="caution">
    <text evidence="11">The sequence shown here is derived from an EMBL/GenBank/DDBJ whole genome shotgun (WGS) entry which is preliminary data.</text>
</comment>
<organism evidence="11 12">
    <name type="scientific">Paracoccus denitrificans</name>
    <dbReference type="NCBI Taxonomy" id="266"/>
    <lineage>
        <taxon>Bacteria</taxon>
        <taxon>Pseudomonadati</taxon>
        <taxon>Pseudomonadota</taxon>
        <taxon>Alphaproteobacteria</taxon>
        <taxon>Rhodobacterales</taxon>
        <taxon>Paracoccaceae</taxon>
        <taxon>Paracoccus</taxon>
    </lineage>
</organism>
<keyword evidence="2 9" id="KW-0813">Transport</keyword>
<evidence type="ECO:0000256" key="9">
    <source>
        <dbReference type="RuleBase" id="RU369079"/>
    </source>
</evidence>
<evidence type="ECO:0000256" key="4">
    <source>
        <dbReference type="ARBA" id="ARBA00022519"/>
    </source>
</evidence>
<evidence type="ECO:0000256" key="8">
    <source>
        <dbReference type="ARBA" id="ARBA00038436"/>
    </source>
</evidence>
<dbReference type="InterPro" id="IPR007387">
    <property type="entry name" value="TRAP_DctQ"/>
</dbReference>
<dbReference type="AlphaFoldDB" id="A0A533IAP7"/>
<feature type="transmembrane region" description="Helical" evidence="9">
    <location>
        <begin position="12"/>
        <end position="32"/>
    </location>
</feature>
<dbReference type="PANTHER" id="PTHR35011:SF2">
    <property type="entry name" value="2,3-DIKETO-L-GULONATE TRAP TRANSPORTER SMALL PERMEASE PROTEIN YIAM"/>
    <property type="match status" value="1"/>
</dbReference>
<protein>
    <recommendedName>
        <fullName evidence="9">TRAP transporter small permease protein</fullName>
    </recommendedName>
</protein>
<keyword evidence="3" id="KW-1003">Cell membrane</keyword>
<dbReference type="InterPro" id="IPR055348">
    <property type="entry name" value="DctQ"/>
</dbReference>
<evidence type="ECO:0000256" key="2">
    <source>
        <dbReference type="ARBA" id="ARBA00022448"/>
    </source>
</evidence>
<sequence>MNAIMQAFRLFLRVGTGLSFLVLIGAVTVQVVGRSFIGNSPVWTEELTRFALLYLAGFGTGMALFTGDLVNVDLVSEALPGRWPWWLRLISAVMVLGFCLPLLIPAWRFTQIGAIQTSPAMGVPMNFVHGSVFLLLAMLALAALLRVIGMLTGTTDGKPEHLVGESE</sequence>
<feature type="domain" description="Tripartite ATP-independent periplasmic transporters DctQ component" evidence="10">
    <location>
        <begin position="23"/>
        <end position="151"/>
    </location>
</feature>
<dbReference type="GO" id="GO:0005886">
    <property type="term" value="C:plasma membrane"/>
    <property type="evidence" value="ECO:0007669"/>
    <property type="project" value="UniProtKB-SubCell"/>
</dbReference>
<evidence type="ECO:0000313" key="12">
    <source>
        <dbReference type="Proteomes" id="UP000315344"/>
    </source>
</evidence>
<keyword evidence="7 9" id="KW-0472">Membrane</keyword>
<comment type="similarity">
    <text evidence="8 9">Belongs to the TRAP transporter small permease family.</text>
</comment>
<evidence type="ECO:0000256" key="3">
    <source>
        <dbReference type="ARBA" id="ARBA00022475"/>
    </source>
</evidence>
<evidence type="ECO:0000313" key="11">
    <source>
        <dbReference type="EMBL" id="TKW67831.1"/>
    </source>
</evidence>
<evidence type="ECO:0000256" key="1">
    <source>
        <dbReference type="ARBA" id="ARBA00004429"/>
    </source>
</evidence>
<feature type="transmembrane region" description="Helical" evidence="9">
    <location>
        <begin position="127"/>
        <end position="148"/>
    </location>
</feature>
<evidence type="ECO:0000256" key="6">
    <source>
        <dbReference type="ARBA" id="ARBA00022989"/>
    </source>
</evidence>
<proteinExistence type="inferred from homology"/>
<comment type="function">
    <text evidence="9">Part of the tripartite ATP-independent periplasmic (TRAP) transport system.</text>
</comment>
<name>A0A533IAP7_PARDE</name>
<evidence type="ECO:0000256" key="7">
    <source>
        <dbReference type="ARBA" id="ARBA00023136"/>
    </source>
</evidence>
<feature type="transmembrane region" description="Helical" evidence="9">
    <location>
        <begin position="86"/>
        <end position="107"/>
    </location>
</feature>
<dbReference type="PANTHER" id="PTHR35011">
    <property type="entry name" value="2,3-DIKETO-L-GULONATE TRAP TRANSPORTER SMALL PERMEASE PROTEIN YIAM"/>
    <property type="match status" value="1"/>
</dbReference>
<evidence type="ECO:0000256" key="5">
    <source>
        <dbReference type="ARBA" id="ARBA00022692"/>
    </source>
</evidence>
<dbReference type="Proteomes" id="UP000315344">
    <property type="component" value="Unassembled WGS sequence"/>
</dbReference>
<reference evidence="11 12" key="1">
    <citation type="journal article" date="2017" name="Nat. Commun.">
        <title>In situ click chemistry generation of cyclooxygenase-2 inhibitors.</title>
        <authorList>
            <person name="Bhardwaj A."/>
            <person name="Kaur J."/>
            <person name="Wuest M."/>
            <person name="Wuest F."/>
        </authorList>
    </citation>
    <scope>NUCLEOTIDE SEQUENCE [LARGE SCALE GENOMIC DNA]</scope>
    <source>
        <strain evidence="11">S2_012_000_R3_94</strain>
    </source>
</reference>
<accession>A0A533IAP7</accession>
<feature type="transmembrane region" description="Helical" evidence="9">
    <location>
        <begin position="52"/>
        <end position="74"/>
    </location>
</feature>
<dbReference type="GO" id="GO:0015740">
    <property type="term" value="P:C4-dicarboxylate transport"/>
    <property type="evidence" value="ECO:0007669"/>
    <property type="project" value="TreeGrafter"/>
</dbReference>
<comment type="subcellular location">
    <subcellularLocation>
        <location evidence="1 9">Cell inner membrane</location>
        <topology evidence="1 9">Multi-pass membrane protein</topology>
    </subcellularLocation>
</comment>
<comment type="subunit">
    <text evidence="9">The complex comprises the extracytoplasmic solute receptor protein and the two transmembrane proteins.</text>
</comment>
<keyword evidence="6 9" id="KW-1133">Transmembrane helix</keyword>
<dbReference type="GO" id="GO:0022857">
    <property type="term" value="F:transmembrane transporter activity"/>
    <property type="evidence" value="ECO:0007669"/>
    <property type="project" value="UniProtKB-UniRule"/>
</dbReference>
<keyword evidence="4 9" id="KW-0997">Cell inner membrane</keyword>
<keyword evidence="5 9" id="KW-0812">Transmembrane</keyword>
<dbReference type="EMBL" id="VAFL01000003">
    <property type="protein sequence ID" value="TKW67831.1"/>
    <property type="molecule type" value="Genomic_DNA"/>
</dbReference>